<dbReference type="InterPro" id="IPR000212">
    <property type="entry name" value="DNA_helicase_UvrD/REP"/>
</dbReference>
<dbReference type="InterPro" id="IPR013986">
    <property type="entry name" value="DExx_box_DNA_helicase_dom_sf"/>
</dbReference>
<reference evidence="18 19" key="1">
    <citation type="submission" date="2020-02" db="EMBL/GenBank/DDBJ databases">
        <title>Draft genome sequence of Lactococcus sp. Hs30E4-3.</title>
        <authorList>
            <person name="Noda S."/>
            <person name="Yuki M."/>
            <person name="Ohkuma M."/>
        </authorList>
    </citation>
    <scope>NUCLEOTIDE SEQUENCE [LARGE SCALE GENOMIC DNA]</scope>
    <source>
        <strain evidence="18 19">Hs30E4-3</strain>
    </source>
</reference>
<keyword evidence="5 15" id="KW-0378">Hydrolase</keyword>
<protein>
    <recommendedName>
        <fullName evidence="13">DNA 3'-5' helicase</fullName>
        <ecNumber evidence="13">5.6.2.4</ecNumber>
    </recommendedName>
</protein>
<dbReference type="GO" id="GO:0005829">
    <property type="term" value="C:cytosol"/>
    <property type="evidence" value="ECO:0007669"/>
    <property type="project" value="TreeGrafter"/>
</dbReference>
<evidence type="ECO:0000256" key="14">
    <source>
        <dbReference type="ARBA" id="ARBA00048988"/>
    </source>
</evidence>
<evidence type="ECO:0000256" key="5">
    <source>
        <dbReference type="ARBA" id="ARBA00022801"/>
    </source>
</evidence>
<keyword evidence="6 15" id="KW-0347">Helicase</keyword>
<evidence type="ECO:0000256" key="15">
    <source>
        <dbReference type="PROSITE-ProRule" id="PRU00560"/>
    </source>
</evidence>
<dbReference type="PROSITE" id="PS51217">
    <property type="entry name" value="UVRD_HELICASE_CTER"/>
    <property type="match status" value="1"/>
</dbReference>
<keyword evidence="9" id="KW-0238">DNA-binding</keyword>
<dbReference type="NCBIfam" id="TIGR02785">
    <property type="entry name" value="addA_Gpos"/>
    <property type="match status" value="1"/>
</dbReference>
<accession>A0A6A0B8F4</accession>
<dbReference type="EC" id="5.6.2.4" evidence="13"/>
<keyword evidence="8 15" id="KW-0067">ATP-binding</keyword>
<dbReference type="GO" id="GO:0033202">
    <property type="term" value="C:DNA helicase complex"/>
    <property type="evidence" value="ECO:0007669"/>
    <property type="project" value="TreeGrafter"/>
</dbReference>
<evidence type="ECO:0000256" key="13">
    <source>
        <dbReference type="ARBA" id="ARBA00034808"/>
    </source>
</evidence>
<comment type="similarity">
    <text evidence="1">Belongs to the helicase family. UvrD subfamily.</text>
</comment>
<dbReference type="GO" id="GO:0005524">
    <property type="term" value="F:ATP binding"/>
    <property type="evidence" value="ECO:0007669"/>
    <property type="project" value="UniProtKB-UniRule"/>
</dbReference>
<dbReference type="Pfam" id="PF00580">
    <property type="entry name" value="UvrD-helicase"/>
    <property type="match status" value="1"/>
</dbReference>
<dbReference type="InterPro" id="IPR014017">
    <property type="entry name" value="DNA_helicase_UvrD-like_C"/>
</dbReference>
<keyword evidence="11" id="KW-0413">Isomerase</keyword>
<feature type="binding site" evidence="15">
    <location>
        <begin position="42"/>
        <end position="49"/>
    </location>
    <ligand>
        <name>ATP</name>
        <dbReference type="ChEBI" id="CHEBI:30616"/>
    </ligand>
</feature>
<keyword evidence="4" id="KW-0227">DNA damage</keyword>
<gene>
    <name evidence="18" type="primary">addA</name>
    <name evidence="18" type="ORF">Hs30E_01430</name>
</gene>
<evidence type="ECO:0000256" key="6">
    <source>
        <dbReference type="ARBA" id="ARBA00022806"/>
    </source>
</evidence>
<evidence type="ECO:0000256" key="10">
    <source>
        <dbReference type="ARBA" id="ARBA00023204"/>
    </source>
</evidence>
<proteinExistence type="inferred from homology"/>
<sequence>MRDLSNQEILALQNAEIGKAQPKTPEQIEAIYRTGINLLVSASAGSGKTFVMTERIIYLILNGVSVKNLFISTFTTKAAAELKMRLDKKIRETRLTTNDFEQKKRLTTALQDLSTADIGTMDSFTLKFLKENFYLKNLDPTFRLLVDKTEQDVIKREIFEQLVDDYLSEKGSISQERFIKVMNNFSTDRKIDNFYRVLDKINTFAVSLENPLDWLENDFLKGFSNYQTYADLPDRFTAGLQESLHIVYRALQENLASGLITGKAKIENTENFLGNYEFLIDCLTAKNFQKFIKLYKEMKFQFVPNANNKENRDEVLESQKETLKELISVNKNRLDEFVDSIKHQEIIEKYHTAAKALTADLQLVAKEFYRRYHAYKLKNASLEYADVTHLTIEILQENEVLRKVYQTQYFEVMVDEYQDTNQLQEAMLKLLSNGHNRFMVGDVKQSIYGFRLADPSLFMAKYKAYQCENADGKLIRLKENFRSKPEVINFTNNVFKYLMDENIGEMTYGKPEELVVGNQKLAEEKEANDLTAELLIYKDEKTPTSEDEEMLSLDELVMTAQAIQQLVARGVNYEEIVILVRSKTNNAEIERVLQSFDIPIVLDEGKMNYLKAMEVLVMLDVLRAIDNPLFDISFVALLNSPLFDFTENDLAILALQGSTDQTFYDKYRRALQGKGLKSDLVDSSLTAKLKGFDAYFQKWCQLACQDSLHSLIWQIYRDTHYYDYVGGMKNGQLRQANLQALAERAASYESSGYKGLFQFIKMIDSFLSTKNDLVAVNIALPSNAVRVMTIHKSKGLEFPYVFMLNFSKKFNTKDLTNELILSRKNGAGIQFTTDFKQEIETEFPYALVKMTTLPHLANALEKEYQGLAEEMRMLYVALTRAVKKIYMVGKVNATQIDDDGQFKTYQNATFNENDRLDETIRKSSQGYQNWLLGIYHAMTDKTEMKMTLKLISNEELADMTPSNLKTDKIFEELLADSQKIDGAMETIEEVKLAKKMLDEVEILNEKYAAGIQLPTIQTPSQIKKRYEHLMSENDVVVSSHQKYSQFEFLKTDKKVSPTELGSAVHELMQNLDFSNVSRETLRQTVSKLSLREEVKSKIDLAKVLTLFETDFGQLMIKNAAHIKREAPFSMLKTDEKSKEQYVIRGIIDGFIKLDDKILLFDYKTDHFMSPDAISQIKTRYQMQMNLYAESLSMAFKLTNIEKYLILLGGPDKVYIERI</sequence>
<evidence type="ECO:0000256" key="11">
    <source>
        <dbReference type="ARBA" id="ARBA00023235"/>
    </source>
</evidence>
<name>A0A6A0B8F4_9LACT</name>
<evidence type="ECO:0000259" key="17">
    <source>
        <dbReference type="PROSITE" id="PS51217"/>
    </source>
</evidence>
<dbReference type="InterPro" id="IPR011604">
    <property type="entry name" value="PDDEXK-like_dom_sf"/>
</dbReference>
<evidence type="ECO:0000256" key="2">
    <source>
        <dbReference type="ARBA" id="ARBA00022722"/>
    </source>
</evidence>
<keyword evidence="2" id="KW-0540">Nuclease</keyword>
<evidence type="ECO:0000256" key="7">
    <source>
        <dbReference type="ARBA" id="ARBA00022839"/>
    </source>
</evidence>
<comment type="catalytic activity">
    <reaction evidence="12">
        <text>Couples ATP hydrolysis with the unwinding of duplex DNA by translocating in the 3'-5' direction.</text>
        <dbReference type="EC" id="5.6.2.4"/>
    </reaction>
</comment>
<keyword evidence="3 15" id="KW-0547">Nucleotide-binding</keyword>
<evidence type="ECO:0000256" key="9">
    <source>
        <dbReference type="ARBA" id="ARBA00023125"/>
    </source>
</evidence>
<dbReference type="EMBL" id="BLLI01000002">
    <property type="protein sequence ID" value="GFH41592.1"/>
    <property type="molecule type" value="Genomic_DNA"/>
</dbReference>
<evidence type="ECO:0000313" key="19">
    <source>
        <dbReference type="Proteomes" id="UP000480303"/>
    </source>
</evidence>
<dbReference type="RefSeq" id="WP_172207214.1">
    <property type="nucleotide sequence ID" value="NZ_BLLI01000002.1"/>
</dbReference>
<dbReference type="GO" id="GO:0004527">
    <property type="term" value="F:exonuclease activity"/>
    <property type="evidence" value="ECO:0007669"/>
    <property type="project" value="UniProtKB-KW"/>
</dbReference>
<feature type="domain" description="UvrD-like helicase C-terminal" evidence="17">
    <location>
        <begin position="511"/>
        <end position="795"/>
    </location>
</feature>
<evidence type="ECO:0000259" key="16">
    <source>
        <dbReference type="PROSITE" id="PS51198"/>
    </source>
</evidence>
<dbReference type="InterPro" id="IPR014152">
    <property type="entry name" value="AddA"/>
</dbReference>
<keyword evidence="10" id="KW-0234">DNA repair</keyword>
<dbReference type="PROSITE" id="PS51198">
    <property type="entry name" value="UVRD_HELICASE_ATP_BIND"/>
    <property type="match status" value="1"/>
</dbReference>
<comment type="catalytic activity">
    <reaction evidence="14">
        <text>ATP + H2O = ADP + phosphate + H(+)</text>
        <dbReference type="Rhea" id="RHEA:13065"/>
        <dbReference type="ChEBI" id="CHEBI:15377"/>
        <dbReference type="ChEBI" id="CHEBI:15378"/>
        <dbReference type="ChEBI" id="CHEBI:30616"/>
        <dbReference type="ChEBI" id="CHEBI:43474"/>
        <dbReference type="ChEBI" id="CHEBI:456216"/>
        <dbReference type="EC" id="5.6.2.4"/>
    </reaction>
</comment>
<dbReference type="Gene3D" id="1.10.486.10">
    <property type="entry name" value="PCRA, domain 4"/>
    <property type="match status" value="1"/>
</dbReference>
<dbReference type="PANTHER" id="PTHR11070:SF48">
    <property type="entry name" value="ATP-DEPENDENT HELICASE_NUCLEASE SUBUNIT A"/>
    <property type="match status" value="1"/>
</dbReference>
<evidence type="ECO:0000256" key="4">
    <source>
        <dbReference type="ARBA" id="ARBA00022763"/>
    </source>
</evidence>
<dbReference type="Gene3D" id="3.40.50.300">
    <property type="entry name" value="P-loop containing nucleotide triphosphate hydrolases"/>
    <property type="match status" value="4"/>
</dbReference>
<dbReference type="PANTHER" id="PTHR11070">
    <property type="entry name" value="UVRD / RECB / PCRA DNA HELICASE FAMILY MEMBER"/>
    <property type="match status" value="1"/>
</dbReference>
<dbReference type="GO" id="GO:0043138">
    <property type="term" value="F:3'-5' DNA helicase activity"/>
    <property type="evidence" value="ECO:0007669"/>
    <property type="project" value="UniProtKB-EC"/>
</dbReference>
<dbReference type="InterPro" id="IPR038726">
    <property type="entry name" value="PDDEXK_AddAB-type"/>
</dbReference>
<dbReference type="Pfam" id="PF12705">
    <property type="entry name" value="PDDEXK_1"/>
    <property type="match status" value="1"/>
</dbReference>
<evidence type="ECO:0000256" key="8">
    <source>
        <dbReference type="ARBA" id="ARBA00022840"/>
    </source>
</evidence>
<evidence type="ECO:0000256" key="1">
    <source>
        <dbReference type="ARBA" id="ARBA00009922"/>
    </source>
</evidence>
<dbReference type="GO" id="GO:0003677">
    <property type="term" value="F:DNA binding"/>
    <property type="evidence" value="ECO:0007669"/>
    <property type="project" value="UniProtKB-KW"/>
</dbReference>
<dbReference type="AlphaFoldDB" id="A0A6A0B8F4"/>
<feature type="domain" description="UvrD-like helicase ATP-binding" evidence="16">
    <location>
        <begin position="21"/>
        <end position="484"/>
    </location>
</feature>
<dbReference type="Gene3D" id="3.90.320.10">
    <property type="match status" value="1"/>
</dbReference>
<dbReference type="Gene3D" id="1.10.10.160">
    <property type="match status" value="1"/>
</dbReference>
<dbReference type="InterPro" id="IPR014016">
    <property type="entry name" value="UvrD-like_ATP-bd"/>
</dbReference>
<keyword evidence="19" id="KW-1185">Reference proteome</keyword>
<dbReference type="SUPFAM" id="SSF52540">
    <property type="entry name" value="P-loop containing nucleoside triphosphate hydrolases"/>
    <property type="match status" value="1"/>
</dbReference>
<dbReference type="Proteomes" id="UP000480303">
    <property type="component" value="Unassembled WGS sequence"/>
</dbReference>
<dbReference type="GO" id="GO:0006302">
    <property type="term" value="P:double-strand break repair"/>
    <property type="evidence" value="ECO:0007669"/>
    <property type="project" value="InterPro"/>
</dbReference>
<evidence type="ECO:0000256" key="12">
    <source>
        <dbReference type="ARBA" id="ARBA00034617"/>
    </source>
</evidence>
<dbReference type="CDD" id="cd17932">
    <property type="entry name" value="DEXQc_UvrD"/>
    <property type="match status" value="1"/>
</dbReference>
<evidence type="ECO:0000313" key="18">
    <source>
        <dbReference type="EMBL" id="GFH41592.1"/>
    </source>
</evidence>
<organism evidence="18 19">
    <name type="scientific">Pseudolactococcus hodotermopsidis</name>
    <dbReference type="NCBI Taxonomy" id="2709157"/>
    <lineage>
        <taxon>Bacteria</taxon>
        <taxon>Bacillati</taxon>
        <taxon>Bacillota</taxon>
        <taxon>Bacilli</taxon>
        <taxon>Lactobacillales</taxon>
        <taxon>Streptococcaceae</taxon>
        <taxon>Pseudolactococcus</taxon>
    </lineage>
</organism>
<dbReference type="InterPro" id="IPR011335">
    <property type="entry name" value="Restrct_endonuc-II-like"/>
</dbReference>
<dbReference type="GO" id="GO:0000725">
    <property type="term" value="P:recombinational repair"/>
    <property type="evidence" value="ECO:0007669"/>
    <property type="project" value="TreeGrafter"/>
</dbReference>
<dbReference type="InterPro" id="IPR027417">
    <property type="entry name" value="P-loop_NTPase"/>
</dbReference>
<comment type="caution">
    <text evidence="18">The sequence shown here is derived from an EMBL/GenBank/DDBJ whole genome shotgun (WGS) entry which is preliminary data.</text>
</comment>
<keyword evidence="7" id="KW-0269">Exonuclease</keyword>
<evidence type="ECO:0000256" key="3">
    <source>
        <dbReference type="ARBA" id="ARBA00022741"/>
    </source>
</evidence>
<dbReference type="Pfam" id="PF13361">
    <property type="entry name" value="UvrD_C"/>
    <property type="match status" value="1"/>
</dbReference>
<dbReference type="SUPFAM" id="SSF52980">
    <property type="entry name" value="Restriction endonuclease-like"/>
    <property type="match status" value="1"/>
</dbReference>